<dbReference type="InterPro" id="IPR044294">
    <property type="entry name" value="Lipase-like"/>
</dbReference>
<dbReference type="SUPFAM" id="SSF53474">
    <property type="entry name" value="alpha/beta-Hydrolases"/>
    <property type="match status" value="1"/>
</dbReference>
<protein>
    <submittedName>
        <fullName evidence="2">Putative Lipase/serine esterase</fullName>
    </submittedName>
</protein>
<dbReference type="PANTHER" id="PTHR12482">
    <property type="entry name" value="LIPASE ROG1-RELATED-RELATED"/>
    <property type="match status" value="1"/>
</dbReference>
<keyword evidence="3" id="KW-1185">Reference proteome</keyword>
<reference evidence="3" key="1">
    <citation type="journal article" date="2016" name="Nature">
        <title>The genome of the seagrass Zostera marina reveals angiosperm adaptation to the sea.</title>
        <authorList>
            <person name="Olsen J.L."/>
            <person name="Rouze P."/>
            <person name="Verhelst B."/>
            <person name="Lin Y.-C."/>
            <person name="Bayer T."/>
            <person name="Collen J."/>
            <person name="Dattolo E."/>
            <person name="De Paoli E."/>
            <person name="Dittami S."/>
            <person name="Maumus F."/>
            <person name="Michel G."/>
            <person name="Kersting A."/>
            <person name="Lauritano C."/>
            <person name="Lohaus R."/>
            <person name="Toepel M."/>
            <person name="Tonon T."/>
            <person name="Vanneste K."/>
            <person name="Amirebrahimi M."/>
            <person name="Brakel J."/>
            <person name="Bostroem C."/>
            <person name="Chovatia M."/>
            <person name="Grimwood J."/>
            <person name="Jenkins J.W."/>
            <person name="Jueterbock A."/>
            <person name="Mraz A."/>
            <person name="Stam W.T."/>
            <person name="Tice H."/>
            <person name="Bornberg-Bauer E."/>
            <person name="Green P.J."/>
            <person name="Pearson G.A."/>
            <person name="Procaccini G."/>
            <person name="Duarte C.M."/>
            <person name="Schmutz J."/>
            <person name="Reusch T.B.H."/>
            <person name="Van de Peer Y."/>
        </authorList>
    </citation>
    <scope>NUCLEOTIDE SEQUENCE [LARGE SCALE GENOMIC DNA]</scope>
    <source>
        <strain evidence="3">cv. Finnish</strain>
    </source>
</reference>
<proteinExistence type="predicted"/>
<organism evidence="2 3">
    <name type="scientific">Zostera marina</name>
    <name type="common">Eelgrass</name>
    <dbReference type="NCBI Taxonomy" id="29655"/>
    <lineage>
        <taxon>Eukaryota</taxon>
        <taxon>Viridiplantae</taxon>
        <taxon>Streptophyta</taxon>
        <taxon>Embryophyta</taxon>
        <taxon>Tracheophyta</taxon>
        <taxon>Spermatophyta</taxon>
        <taxon>Magnoliopsida</taxon>
        <taxon>Liliopsida</taxon>
        <taxon>Zosteraceae</taxon>
        <taxon>Zostera</taxon>
    </lineage>
</organism>
<dbReference type="OMA" id="VDVEYYP"/>
<dbReference type="InterPro" id="IPR029058">
    <property type="entry name" value="AB_hydrolase_fold"/>
</dbReference>
<accession>A0A0K9Q1N7</accession>
<dbReference type="GO" id="GO:0006629">
    <property type="term" value="P:lipid metabolic process"/>
    <property type="evidence" value="ECO:0000318"/>
    <property type="project" value="GO_Central"/>
</dbReference>
<gene>
    <name evidence="2" type="ORF">ZOSMA_11G01000</name>
</gene>
<dbReference type="OrthoDB" id="273452at2759"/>
<sequence>MSSWFSFRLPFRFPSTTIVRSSSSDTEPAIKIDGHDPQNLLVLVHGINGSTADWTYAEAELRKQLGTDYLIYVSSSNTYKRTFDGIDEAGKRLADEVVRLVNQSSGLKNISFLAHSLGGLFARYAIASLYSSSMIAGLVPIHFITLATPHLGVRGNKQLPLLFGLRILENLAPSVAPYLVGRTGYQLFLTDGKLNEPPLLLRMSSDCDDLKFISSLASFQTRTLYANMSYDHMVGWRTSSIRRKNEIVKSRSSLVESSEGYRNIVNIDYFPPLTSREGDDSVTRDTGRQTTMENYELIEDEMISRLQSVGWKKIDVNFCSSRLPYFAHHNIHVKRKWLNNAGTDIIAHVADCLK</sequence>
<evidence type="ECO:0000313" key="2">
    <source>
        <dbReference type="EMBL" id="KMZ75074.1"/>
    </source>
</evidence>
<dbReference type="AlphaFoldDB" id="A0A0K9Q1N7"/>
<evidence type="ECO:0000259" key="1">
    <source>
        <dbReference type="Pfam" id="PF05057"/>
    </source>
</evidence>
<dbReference type="Proteomes" id="UP000036987">
    <property type="component" value="Unassembled WGS sequence"/>
</dbReference>
<name>A0A0K9Q1N7_ZOSMR</name>
<dbReference type="Gene3D" id="3.40.50.1820">
    <property type="entry name" value="alpha/beta hydrolase"/>
    <property type="match status" value="1"/>
</dbReference>
<feature type="domain" description="DUF676" evidence="1">
    <location>
        <begin position="36"/>
        <end position="238"/>
    </location>
</feature>
<dbReference type="PANTHER" id="PTHR12482:SF11">
    <property type="entry name" value="LIPASE YOR059C ISOFORM X1"/>
    <property type="match status" value="1"/>
</dbReference>
<dbReference type="InterPro" id="IPR007751">
    <property type="entry name" value="DUF676_lipase-like"/>
</dbReference>
<dbReference type="STRING" id="29655.A0A0K9Q1N7"/>
<dbReference type="Pfam" id="PF05057">
    <property type="entry name" value="DUF676"/>
    <property type="match status" value="1"/>
</dbReference>
<comment type="caution">
    <text evidence="2">The sequence shown here is derived from an EMBL/GenBank/DDBJ whole genome shotgun (WGS) entry which is preliminary data.</text>
</comment>
<evidence type="ECO:0000313" key="3">
    <source>
        <dbReference type="Proteomes" id="UP000036987"/>
    </source>
</evidence>
<dbReference type="EMBL" id="LFYR01000216">
    <property type="protein sequence ID" value="KMZ75074.1"/>
    <property type="molecule type" value="Genomic_DNA"/>
</dbReference>